<organism evidence="4 5">
    <name type="scientific">Aquisphaera giovannonii</name>
    <dbReference type="NCBI Taxonomy" id="406548"/>
    <lineage>
        <taxon>Bacteria</taxon>
        <taxon>Pseudomonadati</taxon>
        <taxon>Planctomycetota</taxon>
        <taxon>Planctomycetia</taxon>
        <taxon>Isosphaerales</taxon>
        <taxon>Isosphaeraceae</taxon>
        <taxon>Aquisphaera</taxon>
    </lineage>
</organism>
<keyword evidence="3" id="KW-0472">Membrane</keyword>
<name>A0A5B9W761_9BACT</name>
<feature type="region of interest" description="Disordered" evidence="2">
    <location>
        <begin position="921"/>
        <end position="940"/>
    </location>
</feature>
<feature type="transmembrane region" description="Helical" evidence="3">
    <location>
        <begin position="137"/>
        <end position="159"/>
    </location>
</feature>
<feature type="transmembrane region" description="Helical" evidence="3">
    <location>
        <begin position="21"/>
        <end position="43"/>
    </location>
</feature>
<feature type="region of interest" description="Disordered" evidence="2">
    <location>
        <begin position="494"/>
        <end position="517"/>
    </location>
</feature>
<dbReference type="Proteomes" id="UP000324233">
    <property type="component" value="Chromosome"/>
</dbReference>
<feature type="compositionally biased region" description="Gly residues" evidence="2">
    <location>
        <begin position="1171"/>
        <end position="1181"/>
    </location>
</feature>
<feature type="compositionally biased region" description="Basic and acidic residues" evidence="2">
    <location>
        <begin position="768"/>
        <end position="780"/>
    </location>
</feature>
<gene>
    <name evidence="4" type="ORF">OJF2_49560</name>
</gene>
<dbReference type="EMBL" id="CP042997">
    <property type="protein sequence ID" value="QEH36393.1"/>
    <property type="molecule type" value="Genomic_DNA"/>
</dbReference>
<dbReference type="OrthoDB" id="221248at2"/>
<feature type="region of interest" description="Disordered" evidence="2">
    <location>
        <begin position="750"/>
        <end position="797"/>
    </location>
</feature>
<keyword evidence="1" id="KW-0175">Coiled coil</keyword>
<sequence length="1285" mass="140324">MIRELQQALERVARRTRQVRLWGGLAFCWLGWAMMVAVIAATGTPSYEVMAVLAGVTLASGLACAALATRRPRDPVEVARRIEEAHPDLDAGLITAVEEGLNRPGPLGFLQAAVVENAVEHNRAHDWGRMIPEARIFAARAGHAAGVCALVAAFGYFAMAVRPSPDAPVKASAAAISGATEVEVTPGDAELEKGSPLLVVARFPAAVPPDAKLVVEGSPSPAPMTRSLEDPTFAGRVESVAADLAYHVEFAGGKSPSYRVRVYENPELVRTDATLEYPGYTGLPTKVGEDIRHVTAVEGTRASLSFRTNKEVASATLLDEKGKETPLSQAAAGNPVYGASLTLDESHRYKVRLKDADGRVNKLAADLSVNVTPNRPPTIAMSQPGHDVRVSPVEELKLKAQVTDDFGVTRRGIRLTPAGKDPVEIVLGEESRPGQKKAQVEHLVDFEALKAAPDQLITYSVWAEDIGPDGKPRRTEGDMYFAEVRHFEEIFRQGEQPSASAENEQDEPQGGGNARQAEELAQMQKDVINGTWKILRREAGSKRTESFAADLKAVREGQEAVVEKAKALGGRLQDPASKAGLEKALKAMADAIKPLNEAADKAAVQPLQPALAAEQLAYQALLKLRARETEVVRSRSRQRGRSSDAQAMQRQLDQLELNNDEDRFEDKSRAKQALSQKEQEQRETRQVTSRLKELAQRQADVNERLKELQAALQAAKEQAAKDEIERQLKRLREQQQQILRDTDELQERMENQQNRERMADARQQVQQGREHVRQASEALEKGQVSQALTEGTRAGQKLNEVRDELRKQSANQFADALNQMRDQARRLDENQDRLSEKLDAWKESARQSLRDTEDRKQLTQGLQQQEQALDQLTERMKQTVSEAEESEPLLAKNLFDAARKADEQAVPESLKQAEKLAQAGFADEAAKSARQAGEGIDQVREGVEQAARSLLGDETAALRRAQGEVEDLADQIDREIAQATGQDPARSRRNFPPQPGDREGGQRQPGDREGGQEQPGQGEKGDQAGGQRPAQDGPEGQQPGQGPGQERPEGQQPGQGKPGENPGRGQRPGQDRPEGRQPGQGAGQEGPEGRQPGQGSGTESPEGQQPVQGEGGGQARGQRPGSLRGNAADTPQPSNPGGGSPNNPGGSPRGGGSDADRTLERLAEGTRNSNGPGGPITGGGFREWSDRMRDVEELLENQDLRAEAARIRDRVRGAREEFKRHSKVPDWTKLQGMVADPIRELRNRIAEEVRRRESPDSLVPIDRDQVPPQFAEGVRRYYERLGSGR</sequence>
<feature type="compositionally biased region" description="Low complexity" evidence="2">
    <location>
        <begin position="1029"/>
        <end position="1040"/>
    </location>
</feature>
<accession>A0A5B9W761</accession>
<feature type="compositionally biased region" description="Basic and acidic residues" evidence="2">
    <location>
        <begin position="996"/>
        <end position="1011"/>
    </location>
</feature>
<feature type="transmembrane region" description="Helical" evidence="3">
    <location>
        <begin position="49"/>
        <end position="68"/>
    </location>
</feature>
<feature type="region of interest" description="Disordered" evidence="2">
    <location>
        <begin position="962"/>
        <end position="1183"/>
    </location>
</feature>
<feature type="compositionally biased region" description="Low complexity" evidence="2">
    <location>
        <begin position="1050"/>
        <end position="1063"/>
    </location>
</feature>
<reference evidence="4 5" key="1">
    <citation type="submission" date="2019-08" db="EMBL/GenBank/DDBJ databases">
        <title>Deep-cultivation of Planctomycetes and their phenomic and genomic characterization uncovers novel biology.</title>
        <authorList>
            <person name="Wiegand S."/>
            <person name="Jogler M."/>
            <person name="Boedeker C."/>
            <person name="Pinto D."/>
            <person name="Vollmers J."/>
            <person name="Rivas-Marin E."/>
            <person name="Kohn T."/>
            <person name="Peeters S.H."/>
            <person name="Heuer A."/>
            <person name="Rast P."/>
            <person name="Oberbeckmann S."/>
            <person name="Bunk B."/>
            <person name="Jeske O."/>
            <person name="Meyerdierks A."/>
            <person name="Storesund J.E."/>
            <person name="Kallscheuer N."/>
            <person name="Luecker S."/>
            <person name="Lage O.M."/>
            <person name="Pohl T."/>
            <person name="Merkel B.J."/>
            <person name="Hornburger P."/>
            <person name="Mueller R.-W."/>
            <person name="Bruemmer F."/>
            <person name="Labrenz M."/>
            <person name="Spormann A.M."/>
            <person name="Op den Camp H."/>
            <person name="Overmann J."/>
            <person name="Amann R."/>
            <person name="Jetten M.S.M."/>
            <person name="Mascher T."/>
            <person name="Medema M.H."/>
            <person name="Devos D.P."/>
            <person name="Kaster A.-K."/>
            <person name="Ovreas L."/>
            <person name="Rohde M."/>
            <person name="Galperin M.Y."/>
            <person name="Jogler C."/>
        </authorList>
    </citation>
    <scope>NUCLEOTIDE SEQUENCE [LARGE SCALE GENOMIC DNA]</scope>
    <source>
        <strain evidence="4 5">OJF2</strain>
    </source>
</reference>
<feature type="region of interest" description="Disordered" evidence="2">
    <location>
        <begin position="655"/>
        <end position="691"/>
    </location>
</feature>
<protein>
    <submittedName>
        <fullName evidence="4">Uncharacterized protein</fullName>
    </submittedName>
</protein>
<evidence type="ECO:0000256" key="2">
    <source>
        <dbReference type="SAM" id="MobiDB-lite"/>
    </source>
</evidence>
<dbReference type="InterPro" id="IPR012683">
    <property type="entry name" value="CHP02302_TM"/>
</dbReference>
<dbReference type="Pfam" id="PF13779">
    <property type="entry name" value="DUF4175"/>
    <property type="match status" value="1"/>
</dbReference>
<dbReference type="KEGG" id="agv:OJF2_49560"/>
<proteinExistence type="predicted"/>
<keyword evidence="3" id="KW-0812">Transmembrane</keyword>
<dbReference type="RefSeq" id="WP_148596086.1">
    <property type="nucleotide sequence ID" value="NZ_CP042997.1"/>
</dbReference>
<keyword evidence="3" id="KW-1133">Transmembrane helix</keyword>
<feature type="compositionally biased region" description="Basic and acidic residues" evidence="2">
    <location>
        <begin position="1154"/>
        <end position="1164"/>
    </location>
</feature>
<feature type="compositionally biased region" description="Basic and acidic residues" evidence="2">
    <location>
        <begin position="677"/>
        <end position="691"/>
    </location>
</feature>
<evidence type="ECO:0000313" key="5">
    <source>
        <dbReference type="Proteomes" id="UP000324233"/>
    </source>
</evidence>
<evidence type="ECO:0000256" key="3">
    <source>
        <dbReference type="SAM" id="Phobius"/>
    </source>
</evidence>
<feature type="compositionally biased region" description="Basic and acidic residues" evidence="2">
    <location>
        <begin position="750"/>
        <end position="760"/>
    </location>
</feature>
<feature type="compositionally biased region" description="Basic and acidic residues" evidence="2">
    <location>
        <begin position="660"/>
        <end position="669"/>
    </location>
</feature>
<evidence type="ECO:0000256" key="1">
    <source>
        <dbReference type="SAM" id="Coils"/>
    </source>
</evidence>
<feature type="coiled-coil region" evidence="1">
    <location>
        <begin position="810"/>
        <end position="882"/>
    </location>
</feature>
<evidence type="ECO:0000313" key="4">
    <source>
        <dbReference type="EMBL" id="QEH36393.1"/>
    </source>
</evidence>
<keyword evidence="5" id="KW-1185">Reference proteome</keyword>
<feature type="compositionally biased region" description="Gly residues" evidence="2">
    <location>
        <begin position="1078"/>
        <end position="1096"/>
    </location>
</feature>
<feature type="coiled-coil region" evidence="1">
    <location>
        <begin position="1188"/>
        <end position="1217"/>
    </location>
</feature>